<dbReference type="InterPro" id="IPR036388">
    <property type="entry name" value="WH-like_DNA-bd_sf"/>
</dbReference>
<dbReference type="CDD" id="cd06170">
    <property type="entry name" value="LuxR_C_like"/>
    <property type="match status" value="1"/>
</dbReference>
<proteinExistence type="predicted"/>
<evidence type="ECO:0000313" key="7">
    <source>
        <dbReference type="Proteomes" id="UP000268285"/>
    </source>
</evidence>
<dbReference type="InterPro" id="IPR000792">
    <property type="entry name" value="Tscrpt_reg_LuxR_C"/>
</dbReference>
<dbReference type="Gene3D" id="1.10.10.10">
    <property type="entry name" value="Winged helix-like DNA-binding domain superfamily/Winged helix DNA-binding domain"/>
    <property type="match status" value="1"/>
</dbReference>
<dbReference type="PANTHER" id="PTHR44688">
    <property type="entry name" value="DNA-BINDING TRANSCRIPTIONAL ACTIVATOR DEVR_DOSR"/>
    <property type="match status" value="1"/>
</dbReference>
<keyword evidence="1" id="KW-0805">Transcription regulation</keyword>
<evidence type="ECO:0000259" key="5">
    <source>
        <dbReference type="PROSITE" id="PS50043"/>
    </source>
</evidence>
<feature type="region of interest" description="Disordered" evidence="4">
    <location>
        <begin position="752"/>
        <end position="777"/>
    </location>
</feature>
<dbReference type="EMBL" id="UPHU01000001">
    <property type="protein sequence ID" value="VBA46850.1"/>
    <property type="molecule type" value="Genomic_DNA"/>
</dbReference>
<dbReference type="PRINTS" id="PR00038">
    <property type="entry name" value="HTHLUXR"/>
</dbReference>
<feature type="compositionally biased region" description="Basic and acidic residues" evidence="4">
    <location>
        <begin position="10"/>
        <end position="20"/>
    </location>
</feature>
<dbReference type="SUPFAM" id="SSF46894">
    <property type="entry name" value="C-terminal effector domain of the bipartite response regulators"/>
    <property type="match status" value="1"/>
</dbReference>
<dbReference type="Pfam" id="PF00196">
    <property type="entry name" value="GerE"/>
    <property type="match status" value="1"/>
</dbReference>
<evidence type="ECO:0000313" key="6">
    <source>
        <dbReference type="EMBL" id="VBA46850.1"/>
    </source>
</evidence>
<dbReference type="PROSITE" id="PS00622">
    <property type="entry name" value="HTH_LUXR_1"/>
    <property type="match status" value="1"/>
</dbReference>
<dbReference type="PANTHER" id="PTHR44688:SF16">
    <property type="entry name" value="DNA-BINDING TRANSCRIPTIONAL ACTIVATOR DEVR_DOSR"/>
    <property type="match status" value="1"/>
</dbReference>
<dbReference type="SMART" id="SM00421">
    <property type="entry name" value="HTH_LUXR"/>
    <property type="match status" value="1"/>
</dbReference>
<dbReference type="NCBIfam" id="NF038181">
    <property type="entry name" value="reg_ATPase_IniR"/>
    <property type="match status" value="1"/>
</dbReference>
<reference evidence="6 7" key="1">
    <citation type="submission" date="2018-09" db="EMBL/GenBank/DDBJ databases">
        <authorList>
            <person name="Tagini F."/>
        </authorList>
    </citation>
    <scope>NUCLEOTIDE SEQUENCE [LARGE SCALE GENOMIC DNA]</scope>
    <source>
        <strain evidence="6 7">MK142</strain>
    </source>
</reference>
<keyword evidence="7" id="KW-1185">Reference proteome</keyword>
<evidence type="ECO:0000256" key="3">
    <source>
        <dbReference type="ARBA" id="ARBA00023163"/>
    </source>
</evidence>
<protein>
    <submittedName>
        <fullName evidence="6">Spore germination protein GerE</fullName>
    </submittedName>
</protein>
<keyword evidence="3" id="KW-0804">Transcription</keyword>
<dbReference type="SUPFAM" id="SSF52540">
    <property type="entry name" value="P-loop containing nucleoside triphosphate hydrolases"/>
    <property type="match status" value="1"/>
</dbReference>
<name>A0A498QMI8_9MYCO</name>
<feature type="region of interest" description="Disordered" evidence="4">
    <location>
        <begin position="1"/>
        <end position="20"/>
    </location>
</feature>
<dbReference type="PROSITE" id="PS50043">
    <property type="entry name" value="HTH_LUXR_2"/>
    <property type="match status" value="1"/>
</dbReference>
<evidence type="ECO:0000256" key="1">
    <source>
        <dbReference type="ARBA" id="ARBA00023015"/>
    </source>
</evidence>
<accession>A0A498QMI8</accession>
<feature type="domain" description="HTH luxR-type" evidence="5">
    <location>
        <begin position="770"/>
        <end position="834"/>
    </location>
</feature>
<dbReference type="InterPro" id="IPR016032">
    <property type="entry name" value="Sig_transdc_resp-reg_C-effctor"/>
</dbReference>
<keyword evidence="2" id="KW-0238">DNA-binding</keyword>
<evidence type="ECO:0000256" key="2">
    <source>
        <dbReference type="ARBA" id="ARBA00023125"/>
    </source>
</evidence>
<gene>
    <name evidence="6" type="primary">gerE_1</name>
    <name evidence="6" type="ORF">LAUMK142_00501</name>
</gene>
<dbReference type="InterPro" id="IPR027417">
    <property type="entry name" value="P-loop_NTPase"/>
</dbReference>
<sequence length="838" mass="87630">MGPTGYGETAADHTSEHPRRMRYEPVAGLARCGDTSVIPSPTDVPPGARGVLDHVANAATTPVKVLVCGGIGTGKTSLLAAARETLRRTGLTVLTRPPRDGDPPDAALVVDDAHLLTDAELLRLTERASDPRATLVVATEDHQHNPALCALTTAIDRERPRLSLGPLPVAEHLRECTAGLPFLIHAVSDGAHPPPQAATFALVERLRRLDEPTLDALLLMSLSLELGITDVAAALGVSTPDARRLVDRAHASGLVMPSHPAAFLQTVHDAIARIVGNAHHHHVETSLLRTQFDISPVSQDLALRLAEHGLRDDRLAGILSRQAVAAGDSARSARLYRAAVDAGATGLTSRLADALALTGDCAAAAALADQLLSSPDSAERAAAVRIAASVAVHDGNSAQAAELFGWLGPYPDAVVGSTAAIVLAAAGDLAAARAALRLKDSGPPTMAARASRSLAEGLLLTMDQPYPAAMARLGQALAAQQPIGEVFPDSPAALVTLAAIHAGDPVRARGVIGRAVHADRDALFRGRHLLLSAWIKMQDGQLPSAAADVAAAGTELHRRDTLWAAALRIAIARRSGDTGALHTQWPAAMEVLAEYSVDLFGLLPLAELWVAATRIRQQDQLRHPVNEAFALLDSLGSPPLWANPLHWAGVHAGILASSPESVAPHGQALAAAAAHSGLAQILSGAGRTWLRVLADQVDADEVTVAARSLSHVGLTSDATRLAGQAALQTPDAKVSGAMLQLARDLKLGTGSADVMDMEPTAGTSPAPRQPPTGTPLSDREREVAELLLLGLPYRDIGSRLFISAKTVEHHVARIRRRLGAESRSEMLSMLRAMLAPPS</sequence>
<dbReference type="GO" id="GO:0003677">
    <property type="term" value="F:DNA binding"/>
    <property type="evidence" value="ECO:0007669"/>
    <property type="project" value="UniProtKB-KW"/>
</dbReference>
<dbReference type="Proteomes" id="UP000268285">
    <property type="component" value="Unassembled WGS sequence"/>
</dbReference>
<dbReference type="AlphaFoldDB" id="A0A498QMI8"/>
<evidence type="ECO:0000256" key="4">
    <source>
        <dbReference type="SAM" id="MobiDB-lite"/>
    </source>
</evidence>
<dbReference type="GO" id="GO:0006355">
    <property type="term" value="P:regulation of DNA-templated transcription"/>
    <property type="evidence" value="ECO:0007669"/>
    <property type="project" value="InterPro"/>
</dbReference>
<organism evidence="6 7">
    <name type="scientific">Mycobacterium pseudokansasii</name>
    <dbReference type="NCBI Taxonomy" id="2341080"/>
    <lineage>
        <taxon>Bacteria</taxon>
        <taxon>Bacillati</taxon>
        <taxon>Actinomycetota</taxon>
        <taxon>Actinomycetes</taxon>
        <taxon>Mycobacteriales</taxon>
        <taxon>Mycobacteriaceae</taxon>
        <taxon>Mycobacterium</taxon>
    </lineage>
</organism>